<reference evidence="1" key="1">
    <citation type="journal article" date="2023" name="GigaByte">
        <title>Genome assembly of the bearded iris, Iris pallida Lam.</title>
        <authorList>
            <person name="Bruccoleri R.E."/>
            <person name="Oakeley E.J."/>
            <person name="Faust A.M.E."/>
            <person name="Altorfer M."/>
            <person name="Dessus-Babus S."/>
            <person name="Burckhardt D."/>
            <person name="Oertli M."/>
            <person name="Naumann U."/>
            <person name="Petersen F."/>
            <person name="Wong J."/>
        </authorList>
    </citation>
    <scope>NUCLEOTIDE SEQUENCE</scope>
    <source>
        <strain evidence="1">GSM-AAB239-AS_SAM_17_03QT</strain>
    </source>
</reference>
<sequence length="45" mass="4887">MDRVPSRNVEFSSSTTRYAAKNSPIYLLSQPETKLLGIVVATTGS</sequence>
<keyword evidence="3" id="KW-1185">Reference proteome</keyword>
<evidence type="ECO:0000313" key="3">
    <source>
        <dbReference type="Proteomes" id="UP001140949"/>
    </source>
</evidence>
<gene>
    <name evidence="2" type="ORF">M6B38_116925</name>
    <name evidence="1" type="ORF">M6B38_153135</name>
</gene>
<organism evidence="1 3">
    <name type="scientific">Iris pallida</name>
    <name type="common">Sweet iris</name>
    <dbReference type="NCBI Taxonomy" id="29817"/>
    <lineage>
        <taxon>Eukaryota</taxon>
        <taxon>Viridiplantae</taxon>
        <taxon>Streptophyta</taxon>
        <taxon>Embryophyta</taxon>
        <taxon>Tracheophyta</taxon>
        <taxon>Spermatophyta</taxon>
        <taxon>Magnoliopsida</taxon>
        <taxon>Liliopsida</taxon>
        <taxon>Asparagales</taxon>
        <taxon>Iridaceae</taxon>
        <taxon>Iridoideae</taxon>
        <taxon>Irideae</taxon>
        <taxon>Iris</taxon>
    </lineage>
</organism>
<protein>
    <submittedName>
        <fullName evidence="1">Uncharacterized protein</fullName>
    </submittedName>
</protein>
<evidence type="ECO:0000313" key="1">
    <source>
        <dbReference type="EMBL" id="KAJ6811532.1"/>
    </source>
</evidence>
<name>A0AAX6F528_IRIPA</name>
<dbReference type="EMBL" id="JANAVB010031617">
    <property type="protein sequence ID" value="KAJ6811532.1"/>
    <property type="molecule type" value="Genomic_DNA"/>
</dbReference>
<accession>A0AAX6F528</accession>
<dbReference type="EMBL" id="JANAVB010006863">
    <property type="protein sequence ID" value="KAJ6843877.1"/>
    <property type="molecule type" value="Genomic_DNA"/>
</dbReference>
<proteinExistence type="predicted"/>
<comment type="caution">
    <text evidence="1">The sequence shown here is derived from an EMBL/GenBank/DDBJ whole genome shotgun (WGS) entry which is preliminary data.</text>
</comment>
<dbReference type="Proteomes" id="UP001140949">
    <property type="component" value="Unassembled WGS sequence"/>
</dbReference>
<evidence type="ECO:0000313" key="2">
    <source>
        <dbReference type="EMBL" id="KAJ6843877.1"/>
    </source>
</evidence>
<dbReference type="AlphaFoldDB" id="A0AAX6F528"/>
<reference evidence="1" key="2">
    <citation type="submission" date="2023-04" db="EMBL/GenBank/DDBJ databases">
        <authorList>
            <person name="Bruccoleri R.E."/>
            <person name="Oakeley E.J."/>
            <person name="Faust A.-M."/>
            <person name="Dessus-Babus S."/>
            <person name="Altorfer M."/>
            <person name="Burckhardt D."/>
            <person name="Oertli M."/>
            <person name="Naumann U."/>
            <person name="Petersen F."/>
            <person name="Wong J."/>
        </authorList>
    </citation>
    <scope>NUCLEOTIDE SEQUENCE</scope>
    <source>
        <strain evidence="1">GSM-AAB239-AS_SAM_17_03QT</strain>
        <tissue evidence="1">Leaf</tissue>
    </source>
</reference>